<organism evidence="1 2">
    <name type="scientific">Streptomyces salinarius</name>
    <dbReference type="NCBI Taxonomy" id="2762598"/>
    <lineage>
        <taxon>Bacteria</taxon>
        <taxon>Bacillati</taxon>
        <taxon>Actinomycetota</taxon>
        <taxon>Actinomycetes</taxon>
        <taxon>Kitasatosporales</taxon>
        <taxon>Streptomycetaceae</taxon>
        <taxon>Streptomyces</taxon>
    </lineage>
</organism>
<name>A0ABW8BKW7_9ACTN</name>
<dbReference type="InterPro" id="IPR045728">
    <property type="entry name" value="DUF6082"/>
</dbReference>
<sequence length="192" mass="21982">MVTRKNATGRFCSAAAGMLVATAGLTLAARRRRLEAERLGLRRLELEEAASRRRALAHQQRMHWELLTRAMDDASLAAVIDTYDKDIPAEKRRQFFYANAWYVNLYYLYEAGLLDQQELFGRLREIFQTPLMREYWEASRAQRATLDESSDETRIGAMVDGLIMELDEADTDEWWVVGTPPPAWEGTSSSGE</sequence>
<accession>A0ABW8BKW7</accession>
<keyword evidence="2" id="KW-1185">Reference proteome</keyword>
<comment type="caution">
    <text evidence="1">The sequence shown here is derived from an EMBL/GenBank/DDBJ whole genome shotgun (WGS) entry which is preliminary data.</text>
</comment>
<protein>
    <submittedName>
        <fullName evidence="1">DUF6082 family protein</fullName>
    </submittedName>
</protein>
<gene>
    <name evidence="1" type="ORF">AB4829_34455</name>
</gene>
<dbReference type="EMBL" id="JBITPR010000062">
    <property type="protein sequence ID" value="MFI7875685.1"/>
    <property type="molecule type" value="Genomic_DNA"/>
</dbReference>
<dbReference type="RefSeq" id="WP_212731408.1">
    <property type="nucleotide sequence ID" value="NZ_JBITPR010000062.1"/>
</dbReference>
<dbReference type="Proteomes" id="UP001614264">
    <property type="component" value="Unassembled WGS sequence"/>
</dbReference>
<proteinExistence type="predicted"/>
<dbReference type="Pfam" id="PF19560">
    <property type="entry name" value="DUF6082"/>
    <property type="match status" value="1"/>
</dbReference>
<evidence type="ECO:0000313" key="1">
    <source>
        <dbReference type="EMBL" id="MFI7875685.1"/>
    </source>
</evidence>
<evidence type="ECO:0000313" key="2">
    <source>
        <dbReference type="Proteomes" id="UP001614264"/>
    </source>
</evidence>
<reference evidence="1 2" key="1">
    <citation type="submission" date="2024-07" db="EMBL/GenBank/DDBJ databases">
        <title>Whole genome sequencing of Prodigiosin pigment-producing Streptomyces salinarius isolated from rhizosphere soil of Arachis hypogaea.</title>
        <authorList>
            <person name="Vidhya A."/>
            <person name="Ramya S."/>
        </authorList>
    </citation>
    <scope>NUCLEOTIDE SEQUENCE [LARGE SCALE GENOMIC DNA]</scope>
    <source>
        <strain evidence="1 2">VRMG2420</strain>
    </source>
</reference>